<dbReference type="GO" id="GO:0005829">
    <property type="term" value="C:cytosol"/>
    <property type="evidence" value="ECO:0007669"/>
    <property type="project" value="TreeGrafter"/>
</dbReference>
<keyword evidence="3" id="KW-0741">SOS mutagenesis</keyword>
<dbReference type="Gene3D" id="3.40.1170.60">
    <property type="match status" value="1"/>
</dbReference>
<dbReference type="Gene3D" id="3.30.70.270">
    <property type="match status" value="1"/>
</dbReference>
<dbReference type="Pfam" id="PF11799">
    <property type="entry name" value="IMS_C"/>
    <property type="match status" value="1"/>
</dbReference>
<organism evidence="7 8">
    <name type="scientific">Pedobacter duraquae</name>
    <dbReference type="NCBI Taxonomy" id="425511"/>
    <lineage>
        <taxon>Bacteria</taxon>
        <taxon>Pseudomonadati</taxon>
        <taxon>Bacteroidota</taxon>
        <taxon>Sphingobacteriia</taxon>
        <taxon>Sphingobacteriales</taxon>
        <taxon>Sphingobacteriaceae</taxon>
        <taxon>Pedobacter</taxon>
    </lineage>
</organism>
<dbReference type="InterPro" id="IPR017961">
    <property type="entry name" value="DNA_pol_Y-fam_little_finger"/>
</dbReference>
<sequence length="425" mass="48466">MLALIDSNNFYVSAERVFQPELRDKAGCVLSNNDGCAISRSNEAKEDFKIKMGTPYFEMREKQQMGLLWMRSSNYTLYQDMMRRITGIVKKTFPDQEIYSIDECFCDLTSLKYVDLEQEAIALRAKILKWTGIPVCIGLGSTRTLAKIANKIAKKKFKETGVFFMDTPEKITEALKATEIDDVWGIGPRYAIKLIKEGVYTAYDFIQLPEDFVLKLMTIQGRRTYRELKGERCIPMEYNRPDKEGISTARSFGGFETELAPLEEAMATYVANAAVKLRSQGSVCAKIFVYAHTSKFAVISDRYTAETSVCLPVASNDTALLITEALKALKRIYVKGYRYQKVGIELTDLKPYSQVQGSLFQQVDSDKEKKLQRALAVIDKLNLDYGKDTIRYAAMGFDKTWSMRQEFLSRKYTTRIQDIIVVKAK</sequence>
<dbReference type="PANTHER" id="PTHR11076">
    <property type="entry name" value="DNA REPAIR POLYMERASE UMUC / TRANSFERASE FAMILY MEMBER"/>
    <property type="match status" value="1"/>
</dbReference>
<dbReference type="InterPro" id="IPR025188">
    <property type="entry name" value="DUF4113"/>
</dbReference>
<keyword evidence="5" id="KW-0742">SOS response</keyword>
<proteinExistence type="inferred from homology"/>
<keyword evidence="2" id="KW-0227">DNA damage</keyword>
<dbReference type="GO" id="GO:0003887">
    <property type="term" value="F:DNA-directed DNA polymerase activity"/>
    <property type="evidence" value="ECO:0007669"/>
    <property type="project" value="TreeGrafter"/>
</dbReference>
<name>A0A4R6ICW8_9SPHI</name>
<keyword evidence="8" id="KW-1185">Reference proteome</keyword>
<dbReference type="InterPro" id="IPR043128">
    <property type="entry name" value="Rev_trsase/Diguanyl_cyclase"/>
</dbReference>
<dbReference type="Pfam" id="PF00817">
    <property type="entry name" value="IMS"/>
    <property type="match status" value="1"/>
</dbReference>
<comment type="similarity">
    <text evidence="1">Belongs to the DNA polymerase type-Y family.</text>
</comment>
<comment type="caution">
    <text evidence="7">The sequence shown here is derived from an EMBL/GenBank/DDBJ whole genome shotgun (WGS) entry which is preliminary data.</text>
</comment>
<dbReference type="PROSITE" id="PS50173">
    <property type="entry name" value="UMUC"/>
    <property type="match status" value="1"/>
</dbReference>
<evidence type="ECO:0000256" key="2">
    <source>
        <dbReference type="ARBA" id="ARBA00022763"/>
    </source>
</evidence>
<dbReference type="InterPro" id="IPR050116">
    <property type="entry name" value="DNA_polymerase-Y"/>
</dbReference>
<dbReference type="EMBL" id="SNWM01000007">
    <property type="protein sequence ID" value="TDO19368.1"/>
    <property type="molecule type" value="Genomic_DNA"/>
</dbReference>
<keyword evidence="4" id="KW-0234">DNA repair</keyword>
<evidence type="ECO:0000313" key="7">
    <source>
        <dbReference type="EMBL" id="TDO19368.1"/>
    </source>
</evidence>
<dbReference type="CDD" id="cd01700">
    <property type="entry name" value="PolY_Pol_V_umuC"/>
    <property type="match status" value="1"/>
</dbReference>
<dbReference type="GO" id="GO:0006281">
    <property type="term" value="P:DNA repair"/>
    <property type="evidence" value="ECO:0007669"/>
    <property type="project" value="UniProtKB-KW"/>
</dbReference>
<dbReference type="GO" id="GO:0042276">
    <property type="term" value="P:error-prone translesion synthesis"/>
    <property type="evidence" value="ECO:0007669"/>
    <property type="project" value="TreeGrafter"/>
</dbReference>
<accession>A0A4R6ICW8</accession>
<dbReference type="GO" id="GO:0003684">
    <property type="term" value="F:damaged DNA binding"/>
    <property type="evidence" value="ECO:0007669"/>
    <property type="project" value="InterPro"/>
</dbReference>
<evidence type="ECO:0000259" key="6">
    <source>
        <dbReference type="PROSITE" id="PS50173"/>
    </source>
</evidence>
<evidence type="ECO:0000256" key="3">
    <source>
        <dbReference type="ARBA" id="ARBA00023199"/>
    </source>
</evidence>
<dbReference type="PANTHER" id="PTHR11076:SF34">
    <property type="entry name" value="PROTEIN UMUC"/>
    <property type="match status" value="1"/>
</dbReference>
<protein>
    <submittedName>
        <fullName evidence="7">DNA polymerase V</fullName>
    </submittedName>
</protein>
<evidence type="ECO:0000313" key="8">
    <source>
        <dbReference type="Proteomes" id="UP000295499"/>
    </source>
</evidence>
<dbReference type="InterPro" id="IPR043502">
    <property type="entry name" value="DNA/RNA_pol_sf"/>
</dbReference>
<evidence type="ECO:0000256" key="5">
    <source>
        <dbReference type="ARBA" id="ARBA00023236"/>
    </source>
</evidence>
<dbReference type="Pfam" id="PF13438">
    <property type="entry name" value="DUF4113"/>
    <property type="match status" value="1"/>
</dbReference>
<dbReference type="AlphaFoldDB" id="A0A4R6ICW8"/>
<dbReference type="InterPro" id="IPR001126">
    <property type="entry name" value="UmuC"/>
</dbReference>
<evidence type="ECO:0000256" key="1">
    <source>
        <dbReference type="ARBA" id="ARBA00010945"/>
    </source>
</evidence>
<feature type="domain" description="UmuC" evidence="6">
    <location>
        <begin position="2"/>
        <end position="187"/>
    </location>
</feature>
<reference evidence="7 8" key="1">
    <citation type="submission" date="2019-03" db="EMBL/GenBank/DDBJ databases">
        <title>Genomic Encyclopedia of Archaeal and Bacterial Type Strains, Phase II (KMG-II): from individual species to whole genera.</title>
        <authorList>
            <person name="Goeker M."/>
        </authorList>
    </citation>
    <scope>NUCLEOTIDE SEQUENCE [LARGE SCALE GENOMIC DNA]</scope>
    <source>
        <strain evidence="7 8">DSM 19034</strain>
    </source>
</reference>
<dbReference type="GO" id="GO:0009432">
    <property type="term" value="P:SOS response"/>
    <property type="evidence" value="ECO:0007669"/>
    <property type="project" value="UniProtKB-KW"/>
</dbReference>
<dbReference type="Proteomes" id="UP000295499">
    <property type="component" value="Unassembled WGS sequence"/>
</dbReference>
<evidence type="ECO:0000256" key="4">
    <source>
        <dbReference type="ARBA" id="ARBA00023204"/>
    </source>
</evidence>
<gene>
    <name evidence="7" type="ORF">CLV32_4608</name>
</gene>
<dbReference type="SUPFAM" id="SSF56672">
    <property type="entry name" value="DNA/RNA polymerases"/>
    <property type="match status" value="1"/>
</dbReference>